<dbReference type="FunFam" id="1.10.275.10:FF:000001">
    <property type="entry name" value="Fumarate hydratase, mitochondrial"/>
    <property type="match status" value="1"/>
</dbReference>
<dbReference type="EMBL" id="CP012525">
    <property type="protein sequence ID" value="ALC45215.1"/>
    <property type="molecule type" value="Genomic_DNA"/>
</dbReference>
<dbReference type="GO" id="GO:0006099">
    <property type="term" value="P:tricarboxylic acid cycle"/>
    <property type="evidence" value="ECO:0007669"/>
    <property type="project" value="UniProtKB-UniPathway"/>
</dbReference>
<comment type="similarity">
    <text evidence="1">Belongs to the class-II fumarase/aspartase family. Fumarase subfamily.</text>
</comment>
<feature type="domain" description="Fumarate lyase N-terminal" evidence="4">
    <location>
        <begin position="31"/>
        <end position="364"/>
    </location>
</feature>
<dbReference type="InterPro" id="IPR005677">
    <property type="entry name" value="Fum_hydII"/>
</dbReference>
<evidence type="ECO:0000313" key="7">
    <source>
        <dbReference type="Proteomes" id="UP000494163"/>
    </source>
</evidence>
<keyword evidence="3" id="KW-0456">Lyase</keyword>
<dbReference type="InterPro" id="IPR018951">
    <property type="entry name" value="Fumarase_C_C"/>
</dbReference>
<dbReference type="OMA" id="FDQKEMF"/>
<dbReference type="FunFam" id="1.10.40.30:FF:000002">
    <property type="entry name" value="Fumarate hydratase class II"/>
    <property type="match status" value="1"/>
</dbReference>
<dbReference type="SUPFAM" id="SSF48557">
    <property type="entry name" value="L-aspartase-like"/>
    <property type="match status" value="1"/>
</dbReference>
<protein>
    <recommendedName>
        <fullName evidence="2">fumarate hydratase</fullName>
        <ecNumber evidence="2">4.2.1.2</ecNumber>
    </recommendedName>
</protein>
<dbReference type="GO" id="GO:0004333">
    <property type="term" value="F:fumarate hydratase activity"/>
    <property type="evidence" value="ECO:0007669"/>
    <property type="project" value="UniProtKB-EC"/>
</dbReference>
<dbReference type="SMR" id="A0A0M4EJQ1"/>
<dbReference type="InterPro" id="IPR024083">
    <property type="entry name" value="Fumarase/histidase_N"/>
</dbReference>
<dbReference type="EC" id="4.2.1.2" evidence="2"/>
<dbReference type="Pfam" id="PF00206">
    <property type="entry name" value="Lyase_1"/>
    <property type="match status" value="1"/>
</dbReference>
<dbReference type="Gene3D" id="1.10.275.10">
    <property type="entry name" value="Fumarase/aspartase (N-terminal domain)"/>
    <property type="match status" value="1"/>
</dbReference>
<dbReference type="HAMAP" id="MF_00743">
    <property type="entry name" value="FumaraseC"/>
    <property type="match status" value="1"/>
</dbReference>
<dbReference type="AlphaFoldDB" id="A0A0M4EJQ1"/>
<dbReference type="FunFam" id="1.20.200.10:FF:000001">
    <property type="entry name" value="Fumarate hydratase, mitochondrial"/>
    <property type="match status" value="1"/>
</dbReference>
<dbReference type="CDD" id="cd01362">
    <property type="entry name" value="Fumarase_classII"/>
    <property type="match status" value="1"/>
</dbReference>
<dbReference type="GO" id="GO:0006108">
    <property type="term" value="P:malate metabolic process"/>
    <property type="evidence" value="ECO:0007669"/>
    <property type="project" value="TreeGrafter"/>
</dbReference>
<sequence length="484" mass="52631">MSFDQKEMFNLMYKLARLTVPDTRVEYDSMGPVSVPLDRLFGPQTMRSVMNFQIGGMEERMPRPIIVALGMLKKAAALANQDLGLDPKVAEAISSAADEVISGKLYDEHHFPLVIWQAGSGAHTNMNVNEVICNRAIELLGGQMGSKNPVDPHEHVNKFQCSNDGFSSAVNIAVAMELQEKLYPALRRVIDTLGQKQQLWKDIIKIGRTHLMDAVPLTLGQEFSGYKQMMTHSRERLDSALSRLYQLSLGGCLVGTGYISPKDFSSKCVKQIATITGLPFVNAPNLFEALGCRDELVELHGVLNAIAASTMKIANDIRFLGSGPRCGLGELQLPENEPGSSIMPGKVNPTQCEAITMICAQIMGNQVAVSVGGANGHFELNAFMPLIASNVLRSIVLLSDGLEALNKNCLEGIQANTARIKSIMNESLMLVTALNPHIGYDRAALIAKTAHANGTTLRQEAINEGITGADFDNWVRPENMLGPE</sequence>
<dbReference type="Pfam" id="PF10415">
    <property type="entry name" value="FumaraseC_C"/>
    <property type="match status" value="1"/>
</dbReference>
<evidence type="ECO:0000256" key="2">
    <source>
        <dbReference type="ARBA" id="ARBA00012921"/>
    </source>
</evidence>
<dbReference type="InterPro" id="IPR022761">
    <property type="entry name" value="Fumarate_lyase_N"/>
</dbReference>
<dbReference type="STRING" id="30019.A0A0M4EJQ1"/>
<dbReference type="InterPro" id="IPR008948">
    <property type="entry name" value="L-Aspartase-like"/>
</dbReference>
<evidence type="ECO:0000259" key="4">
    <source>
        <dbReference type="Pfam" id="PF00206"/>
    </source>
</evidence>
<accession>A0A0M4EJQ1</accession>
<dbReference type="InterPro" id="IPR020557">
    <property type="entry name" value="Fumarate_lyase_CS"/>
</dbReference>
<dbReference type="Gene3D" id="1.10.40.30">
    <property type="entry name" value="Fumarase/aspartase (C-terminal domain)"/>
    <property type="match status" value="1"/>
</dbReference>
<dbReference type="OrthoDB" id="1738025at2759"/>
<dbReference type="Gene3D" id="1.20.200.10">
    <property type="entry name" value="Fumarase/aspartase (Central domain)"/>
    <property type="match status" value="1"/>
</dbReference>
<evidence type="ECO:0000259" key="5">
    <source>
        <dbReference type="Pfam" id="PF10415"/>
    </source>
</evidence>
<dbReference type="PROSITE" id="PS00163">
    <property type="entry name" value="FUMARATE_LYASES"/>
    <property type="match status" value="1"/>
</dbReference>
<dbReference type="UniPathway" id="UPA00223">
    <property type="reaction ID" value="UER01007"/>
</dbReference>
<dbReference type="GO" id="GO:0005739">
    <property type="term" value="C:mitochondrion"/>
    <property type="evidence" value="ECO:0007669"/>
    <property type="project" value="TreeGrafter"/>
</dbReference>
<organism evidence="6 7">
    <name type="scientific">Drosophila busckii</name>
    <name type="common">Fruit fly</name>
    <dbReference type="NCBI Taxonomy" id="30019"/>
    <lineage>
        <taxon>Eukaryota</taxon>
        <taxon>Metazoa</taxon>
        <taxon>Ecdysozoa</taxon>
        <taxon>Arthropoda</taxon>
        <taxon>Hexapoda</taxon>
        <taxon>Insecta</taxon>
        <taxon>Pterygota</taxon>
        <taxon>Neoptera</taxon>
        <taxon>Endopterygota</taxon>
        <taxon>Diptera</taxon>
        <taxon>Brachycera</taxon>
        <taxon>Muscomorpha</taxon>
        <taxon>Ephydroidea</taxon>
        <taxon>Drosophilidae</taxon>
        <taxon>Drosophila</taxon>
    </lineage>
</organism>
<dbReference type="PANTHER" id="PTHR11444">
    <property type="entry name" value="ASPARTATEAMMONIA/ARGININOSUCCINATE/ADENYLOSUCCINATE LYASE"/>
    <property type="match status" value="1"/>
</dbReference>
<dbReference type="PRINTS" id="PR00149">
    <property type="entry name" value="FUMRATELYASE"/>
</dbReference>
<proteinExistence type="inferred from homology"/>
<reference evidence="6 7" key="1">
    <citation type="submission" date="2015-08" db="EMBL/GenBank/DDBJ databases">
        <title>Ancestral chromatin configuration constrains chromatin evolution on differentiating sex chromosomes in Drosophila.</title>
        <authorList>
            <person name="Zhou Q."/>
            <person name="Bachtrog D."/>
        </authorList>
    </citation>
    <scope>NUCLEOTIDE SEQUENCE [LARGE SCALE GENOMIC DNA]</scope>
    <source>
        <tissue evidence="6">Whole larvae</tissue>
    </source>
</reference>
<dbReference type="GO" id="GO:0006106">
    <property type="term" value="P:fumarate metabolic process"/>
    <property type="evidence" value="ECO:0007669"/>
    <property type="project" value="InterPro"/>
</dbReference>
<name>A0A0M4EJQ1_DROBS</name>
<evidence type="ECO:0000313" key="6">
    <source>
        <dbReference type="EMBL" id="ALC45215.1"/>
    </source>
</evidence>
<gene>
    <name evidence="6" type="ORF">Dbus_chr3Lg2381</name>
</gene>
<feature type="domain" description="Fumarase C C-terminal" evidence="5">
    <location>
        <begin position="430"/>
        <end position="481"/>
    </location>
</feature>
<evidence type="ECO:0000256" key="3">
    <source>
        <dbReference type="ARBA" id="ARBA00023239"/>
    </source>
</evidence>
<keyword evidence="7" id="KW-1185">Reference proteome</keyword>
<dbReference type="Proteomes" id="UP000494163">
    <property type="component" value="Chromosome 3L"/>
</dbReference>
<evidence type="ECO:0000256" key="1">
    <source>
        <dbReference type="ARBA" id="ARBA00009084"/>
    </source>
</evidence>
<dbReference type="InterPro" id="IPR000362">
    <property type="entry name" value="Fumarate_lyase_fam"/>
</dbReference>
<dbReference type="PANTHER" id="PTHR11444:SF1">
    <property type="entry name" value="FUMARATE HYDRATASE, MITOCHONDRIAL"/>
    <property type="match status" value="1"/>
</dbReference>